<dbReference type="EMBL" id="JBDFQZ010000012">
    <property type="protein sequence ID" value="KAK9671013.1"/>
    <property type="molecule type" value="Genomic_DNA"/>
</dbReference>
<accession>A0AAW1H661</accession>
<feature type="compositionally biased region" description="Polar residues" evidence="1">
    <location>
        <begin position="99"/>
        <end position="118"/>
    </location>
</feature>
<gene>
    <name evidence="2" type="ORF">RND81_12G001000</name>
</gene>
<dbReference type="Proteomes" id="UP001443914">
    <property type="component" value="Unassembled WGS sequence"/>
</dbReference>
<keyword evidence="3" id="KW-1185">Reference proteome</keyword>
<protein>
    <recommendedName>
        <fullName evidence="4">OTU domain-containing protein</fullName>
    </recommendedName>
</protein>
<dbReference type="SUPFAM" id="SSF54001">
    <property type="entry name" value="Cysteine proteinases"/>
    <property type="match status" value="1"/>
</dbReference>
<dbReference type="CDD" id="cd22744">
    <property type="entry name" value="OTU"/>
    <property type="match status" value="1"/>
</dbReference>
<evidence type="ECO:0008006" key="4">
    <source>
        <dbReference type="Google" id="ProtNLM"/>
    </source>
</evidence>
<dbReference type="InterPro" id="IPR038765">
    <property type="entry name" value="Papain-like_cys_pep_sf"/>
</dbReference>
<sequence>MHAHQISQCMQEIANDDIRSIIRHAPIKNKMSNLEELFEELRDSDPTLRRSIVESIHSQLHPEVDDVEEPAHIENRRGQPRRSTTRNLSRVEHVRRAHTGSSNPIRVTSPAPTATFTTDTSAPFENNFVSGDDYGFRFFYLIPNAVVDHLKGWFDPVGDGHCDFRSMSHALRGDQSHYTFIRVALLRELQDSAFDYEAIYGEESASCGNAHWMDNDDLNALATMYNWTICVIGSRTMGGTRVWDGCSTYLPLRSITSVTKPFGILSLLFMGNHWMRQRLDGEFPMPPVTQLWRHVRDDSVKD</sequence>
<dbReference type="Gene3D" id="3.90.70.80">
    <property type="match status" value="1"/>
</dbReference>
<proteinExistence type="predicted"/>
<evidence type="ECO:0000313" key="2">
    <source>
        <dbReference type="EMBL" id="KAK9671013.1"/>
    </source>
</evidence>
<dbReference type="AlphaFoldDB" id="A0AAW1H661"/>
<organism evidence="2 3">
    <name type="scientific">Saponaria officinalis</name>
    <name type="common">Common soapwort</name>
    <name type="synonym">Lychnis saponaria</name>
    <dbReference type="NCBI Taxonomy" id="3572"/>
    <lineage>
        <taxon>Eukaryota</taxon>
        <taxon>Viridiplantae</taxon>
        <taxon>Streptophyta</taxon>
        <taxon>Embryophyta</taxon>
        <taxon>Tracheophyta</taxon>
        <taxon>Spermatophyta</taxon>
        <taxon>Magnoliopsida</taxon>
        <taxon>eudicotyledons</taxon>
        <taxon>Gunneridae</taxon>
        <taxon>Pentapetalae</taxon>
        <taxon>Caryophyllales</taxon>
        <taxon>Caryophyllaceae</taxon>
        <taxon>Caryophylleae</taxon>
        <taxon>Saponaria</taxon>
    </lineage>
</organism>
<reference evidence="2" key="1">
    <citation type="submission" date="2024-03" db="EMBL/GenBank/DDBJ databases">
        <title>WGS assembly of Saponaria officinalis var. Norfolk2.</title>
        <authorList>
            <person name="Jenkins J."/>
            <person name="Shu S."/>
            <person name="Grimwood J."/>
            <person name="Barry K."/>
            <person name="Goodstein D."/>
            <person name="Schmutz J."/>
            <person name="Leebens-Mack J."/>
            <person name="Osbourn A."/>
        </authorList>
    </citation>
    <scope>NUCLEOTIDE SEQUENCE [LARGE SCALE GENOMIC DNA]</scope>
    <source>
        <strain evidence="2">JIC</strain>
    </source>
</reference>
<comment type="caution">
    <text evidence="2">The sequence shown here is derived from an EMBL/GenBank/DDBJ whole genome shotgun (WGS) entry which is preliminary data.</text>
</comment>
<feature type="compositionally biased region" description="Basic and acidic residues" evidence="1">
    <location>
        <begin position="67"/>
        <end position="77"/>
    </location>
</feature>
<name>A0AAW1H661_SAPOF</name>
<evidence type="ECO:0000256" key="1">
    <source>
        <dbReference type="SAM" id="MobiDB-lite"/>
    </source>
</evidence>
<feature type="region of interest" description="Disordered" evidence="1">
    <location>
        <begin position="67"/>
        <end position="118"/>
    </location>
</feature>
<evidence type="ECO:0000313" key="3">
    <source>
        <dbReference type="Proteomes" id="UP001443914"/>
    </source>
</evidence>